<organism evidence="2 3">
    <name type="scientific">Nonomuraea indica</name>
    <dbReference type="NCBI Taxonomy" id="1581193"/>
    <lineage>
        <taxon>Bacteria</taxon>
        <taxon>Bacillati</taxon>
        <taxon>Actinomycetota</taxon>
        <taxon>Actinomycetes</taxon>
        <taxon>Streptosporangiales</taxon>
        <taxon>Streptosporangiaceae</taxon>
        <taxon>Nonomuraea</taxon>
    </lineage>
</organism>
<keyword evidence="3" id="KW-1185">Reference proteome</keyword>
<evidence type="ECO:0008006" key="4">
    <source>
        <dbReference type="Google" id="ProtNLM"/>
    </source>
</evidence>
<proteinExistence type="predicted"/>
<feature type="chain" id="PRO_5045538160" description="WxL domain-containing protein" evidence="1">
    <location>
        <begin position="29"/>
        <end position="191"/>
    </location>
</feature>
<feature type="signal peptide" evidence="1">
    <location>
        <begin position="1"/>
        <end position="28"/>
    </location>
</feature>
<protein>
    <recommendedName>
        <fullName evidence="4">WxL domain-containing protein</fullName>
    </recommendedName>
</protein>
<evidence type="ECO:0000313" key="3">
    <source>
        <dbReference type="Proteomes" id="UP001612928"/>
    </source>
</evidence>
<dbReference type="EMBL" id="JBITMB010000002">
    <property type="protein sequence ID" value="MFI7439891.1"/>
    <property type="molecule type" value="Genomic_DNA"/>
</dbReference>
<dbReference type="Proteomes" id="UP001612928">
    <property type="component" value="Unassembled WGS sequence"/>
</dbReference>
<evidence type="ECO:0000256" key="1">
    <source>
        <dbReference type="SAM" id="SignalP"/>
    </source>
</evidence>
<name>A0ABW7ZZB8_9ACTN</name>
<keyword evidence="1" id="KW-0732">Signal</keyword>
<dbReference type="RefSeq" id="WP_397019576.1">
    <property type="nucleotide sequence ID" value="NZ_JBITMB010000002.1"/>
</dbReference>
<comment type="caution">
    <text evidence="2">The sequence shown here is derived from an EMBL/GenBank/DDBJ whole genome shotgun (WGS) entry which is preliminary data.</text>
</comment>
<sequence length="191" mass="18778">MLKSRFGALWVGVSAAMVATAVAVPSWAGTCAPSTTCPTTVTFTVSAGDGLEITVPDGPVSIGTGGAGSQVSDEIGTVTVVDDRAALTATWIASVTATDFTTGGGTAAETVPNTAVRYWSGPATSTTGTGTFVAGQLNAASAVVLDQTRTAFSKTTGSGNNSAVWTPTVVVDIPTGAVAGLYTGTVSHSVA</sequence>
<accession>A0ABW7ZZB8</accession>
<reference evidence="2 3" key="1">
    <citation type="submission" date="2024-10" db="EMBL/GenBank/DDBJ databases">
        <title>The Natural Products Discovery Center: Release of the First 8490 Sequenced Strains for Exploring Actinobacteria Biosynthetic Diversity.</title>
        <authorList>
            <person name="Kalkreuter E."/>
            <person name="Kautsar S.A."/>
            <person name="Yang D."/>
            <person name="Bader C.D."/>
            <person name="Teijaro C.N."/>
            <person name="Fluegel L."/>
            <person name="Davis C.M."/>
            <person name="Simpson J.R."/>
            <person name="Lauterbach L."/>
            <person name="Steele A.D."/>
            <person name="Gui C."/>
            <person name="Meng S."/>
            <person name="Li G."/>
            <person name="Viehrig K."/>
            <person name="Ye F."/>
            <person name="Su P."/>
            <person name="Kiefer A.F."/>
            <person name="Nichols A."/>
            <person name="Cepeda A.J."/>
            <person name="Yan W."/>
            <person name="Fan B."/>
            <person name="Jiang Y."/>
            <person name="Adhikari A."/>
            <person name="Zheng C.-J."/>
            <person name="Schuster L."/>
            <person name="Cowan T.M."/>
            <person name="Smanski M.J."/>
            <person name="Chevrette M.G."/>
            <person name="De Carvalho L.P.S."/>
            <person name="Shen B."/>
        </authorList>
    </citation>
    <scope>NUCLEOTIDE SEQUENCE [LARGE SCALE GENOMIC DNA]</scope>
    <source>
        <strain evidence="2 3">NPDC049503</strain>
    </source>
</reference>
<evidence type="ECO:0000313" key="2">
    <source>
        <dbReference type="EMBL" id="MFI7439891.1"/>
    </source>
</evidence>
<gene>
    <name evidence="2" type="ORF">ACIBP5_08030</name>
</gene>